<feature type="signal peptide" evidence="1">
    <location>
        <begin position="1"/>
        <end position="27"/>
    </location>
</feature>
<evidence type="ECO:0000313" key="3">
    <source>
        <dbReference type="EMBL" id="MBI3539999.1"/>
    </source>
</evidence>
<protein>
    <submittedName>
        <fullName evidence="3">Aspartyl protease family protein</fullName>
    </submittedName>
</protein>
<organism evidence="3 4">
    <name type="scientific">Eiseniibacteriota bacterium</name>
    <dbReference type="NCBI Taxonomy" id="2212470"/>
    <lineage>
        <taxon>Bacteria</taxon>
        <taxon>Candidatus Eiseniibacteriota</taxon>
    </lineage>
</organism>
<dbReference type="InterPro" id="IPR001969">
    <property type="entry name" value="Aspartic_peptidase_AS"/>
</dbReference>
<dbReference type="Pfam" id="PF17820">
    <property type="entry name" value="PDZ_6"/>
    <property type="match status" value="1"/>
</dbReference>
<evidence type="ECO:0000256" key="1">
    <source>
        <dbReference type="SAM" id="SignalP"/>
    </source>
</evidence>
<dbReference type="SUPFAM" id="SSF50156">
    <property type="entry name" value="PDZ domain-like"/>
    <property type="match status" value="1"/>
</dbReference>
<dbReference type="Proteomes" id="UP000807850">
    <property type="component" value="Unassembled WGS sequence"/>
</dbReference>
<dbReference type="EMBL" id="JACQAY010000228">
    <property type="protein sequence ID" value="MBI3539999.1"/>
    <property type="molecule type" value="Genomic_DNA"/>
</dbReference>
<dbReference type="PROSITE" id="PS00141">
    <property type="entry name" value="ASP_PROTEASE"/>
    <property type="match status" value="1"/>
</dbReference>
<feature type="domain" description="PDZ" evidence="2">
    <location>
        <begin position="544"/>
        <end position="616"/>
    </location>
</feature>
<dbReference type="Gene3D" id="2.40.70.10">
    <property type="entry name" value="Acid Proteases"/>
    <property type="match status" value="2"/>
</dbReference>
<keyword evidence="3" id="KW-0645">Protease</keyword>
<keyword evidence="3" id="KW-0378">Hydrolase</keyword>
<name>A0A9D6LC56_UNCEI</name>
<dbReference type="GO" id="GO:0006508">
    <property type="term" value="P:proteolysis"/>
    <property type="evidence" value="ECO:0007669"/>
    <property type="project" value="UniProtKB-KW"/>
</dbReference>
<accession>A0A9D6LC56</accession>
<dbReference type="Gene3D" id="2.30.42.10">
    <property type="match status" value="1"/>
</dbReference>
<reference evidence="3" key="1">
    <citation type="submission" date="2020-07" db="EMBL/GenBank/DDBJ databases">
        <title>Huge and variable diversity of episymbiotic CPR bacteria and DPANN archaea in groundwater ecosystems.</title>
        <authorList>
            <person name="He C.Y."/>
            <person name="Keren R."/>
            <person name="Whittaker M."/>
            <person name="Farag I.F."/>
            <person name="Doudna J."/>
            <person name="Cate J.H.D."/>
            <person name="Banfield J.F."/>
        </authorList>
    </citation>
    <scope>NUCLEOTIDE SEQUENCE</scope>
    <source>
        <strain evidence="3">NC_groundwater_928_Pr1_S-0.2um_72_17</strain>
    </source>
</reference>
<dbReference type="SUPFAM" id="SSF50630">
    <property type="entry name" value="Acid proteases"/>
    <property type="match status" value="1"/>
</dbReference>
<evidence type="ECO:0000259" key="2">
    <source>
        <dbReference type="SMART" id="SM00228"/>
    </source>
</evidence>
<proteinExistence type="predicted"/>
<dbReference type="Pfam" id="PF13650">
    <property type="entry name" value="Asp_protease_2"/>
    <property type="match status" value="1"/>
</dbReference>
<dbReference type="AlphaFoldDB" id="A0A9D6LC56"/>
<dbReference type="GO" id="GO:0004190">
    <property type="term" value="F:aspartic-type endopeptidase activity"/>
    <property type="evidence" value="ECO:0007669"/>
    <property type="project" value="InterPro"/>
</dbReference>
<dbReference type="InterPro" id="IPR041489">
    <property type="entry name" value="PDZ_6"/>
</dbReference>
<dbReference type="InterPro" id="IPR036034">
    <property type="entry name" value="PDZ_sf"/>
</dbReference>
<sequence>MSESNLPRAARLAAALLLIALPMTAHATISPEAAKVIDRYLVVAGGRAAILAEYTSHTKDTVSAFGFTGTIDAWTQRPDHVASVTALGPFTLKDGFDGATAWRIDQNGKLTQRDGKDLENEKGQAWFENDRWLEADQGGGAITVKSVGSDSLGNYTVLEITPPVGRPHDLWFNDESGLLDRIVVKNDAQTLVTRLTDYRRDQGRMRPHKQIGTVVDMPANTILITVDSLWVNPVIDPVVFTMPAAAATNDAKFIPGGTTATLPIRYGERHVWLKVSVNGGPPEDFILDSGASVSLLDSAWAAAHGITGEGKMQAVGAGATGGVAFTHVHSLKVAGPDGHGVELTDQKIAVLALNRFIAPFFWRDAAGVLGYDFISRFADRIDYDNSTLTLYDAKTFKYDGKGTGMPITMAGSIPVVKAKIDDTYEGDFRLDVGSGSTVDLHSPFVKQHALATKVGKTIEIMNGGFGGTFTSHLGRMKKMQIGPYAWNEPLVILSGAESGGLASQDYAGNIGNEVLDRFVITLDYEHRMLYLEPGRRFAKRDKFSRAGVELARFGDTIQALQVLPGSAAAAAGVKEGDSVTSLDGKAILTYAPDQLNDMFQNEPAGTKHTLEVLRDGKKMSLTLTLKVLI</sequence>
<dbReference type="InterPro" id="IPR001478">
    <property type="entry name" value="PDZ"/>
</dbReference>
<keyword evidence="1" id="KW-0732">Signal</keyword>
<gene>
    <name evidence="3" type="ORF">HY076_06980</name>
</gene>
<dbReference type="SMART" id="SM00228">
    <property type="entry name" value="PDZ"/>
    <property type="match status" value="1"/>
</dbReference>
<comment type="caution">
    <text evidence="3">The sequence shown here is derived from an EMBL/GenBank/DDBJ whole genome shotgun (WGS) entry which is preliminary data.</text>
</comment>
<dbReference type="InterPro" id="IPR021109">
    <property type="entry name" value="Peptidase_aspartic_dom_sf"/>
</dbReference>
<feature type="chain" id="PRO_5039106774" evidence="1">
    <location>
        <begin position="28"/>
        <end position="629"/>
    </location>
</feature>
<evidence type="ECO:0000313" key="4">
    <source>
        <dbReference type="Proteomes" id="UP000807850"/>
    </source>
</evidence>